<name>A0ABV2PIT7_9BACI</name>
<dbReference type="Proteomes" id="UP001549363">
    <property type="component" value="Unassembled WGS sequence"/>
</dbReference>
<dbReference type="RefSeq" id="WP_354471709.1">
    <property type="nucleotide sequence ID" value="NZ_JBEPSB010000007.1"/>
</dbReference>
<keyword evidence="2" id="KW-1185">Reference proteome</keyword>
<gene>
    <name evidence="1" type="ORF">ABIA69_002009</name>
</gene>
<evidence type="ECO:0000313" key="1">
    <source>
        <dbReference type="EMBL" id="MET4560865.1"/>
    </source>
</evidence>
<evidence type="ECO:0000313" key="2">
    <source>
        <dbReference type="Proteomes" id="UP001549363"/>
    </source>
</evidence>
<comment type="caution">
    <text evidence="1">The sequence shown here is derived from an EMBL/GenBank/DDBJ whole genome shotgun (WGS) entry which is preliminary data.</text>
</comment>
<proteinExistence type="predicted"/>
<accession>A0ABV2PIT7</accession>
<sequence length="77" mass="8813">MSLFSTKADKEHQPNTMSWQFKRSNFSGELQQALEEITTFAKNSGPAIDCSAESIAFMFQQIDRNEKQVILHIAKVY</sequence>
<dbReference type="EMBL" id="JBEPSB010000007">
    <property type="protein sequence ID" value="MET4560865.1"/>
    <property type="molecule type" value="Genomic_DNA"/>
</dbReference>
<reference evidence="1 2" key="1">
    <citation type="submission" date="2024-06" db="EMBL/GenBank/DDBJ databases">
        <title>Sorghum-associated microbial communities from plants grown in Nebraska, USA.</title>
        <authorList>
            <person name="Schachtman D."/>
        </authorList>
    </citation>
    <scope>NUCLEOTIDE SEQUENCE [LARGE SCALE GENOMIC DNA]</scope>
    <source>
        <strain evidence="1 2">736</strain>
    </source>
</reference>
<protein>
    <submittedName>
        <fullName evidence="1">Uncharacterized protein</fullName>
    </submittedName>
</protein>
<organism evidence="1 2">
    <name type="scientific">Lysinibacillus parviboronicapiens</name>
    <dbReference type="NCBI Taxonomy" id="436516"/>
    <lineage>
        <taxon>Bacteria</taxon>
        <taxon>Bacillati</taxon>
        <taxon>Bacillota</taxon>
        <taxon>Bacilli</taxon>
        <taxon>Bacillales</taxon>
        <taxon>Bacillaceae</taxon>
        <taxon>Lysinibacillus</taxon>
    </lineage>
</organism>